<dbReference type="RefSeq" id="WP_372389330.1">
    <property type="nucleotide sequence ID" value="NZ_JBGNYA010000001.1"/>
</dbReference>
<dbReference type="Proteomes" id="UP001570511">
    <property type="component" value="Unassembled WGS sequence"/>
</dbReference>
<keyword evidence="3" id="KW-1185">Reference proteome</keyword>
<dbReference type="PANTHER" id="PTHR34610:SF3">
    <property type="entry name" value="SSL7007 PROTEIN"/>
    <property type="match status" value="1"/>
</dbReference>
<dbReference type="NCBIfam" id="TIGR00305">
    <property type="entry name" value="putative toxin-antitoxin system toxin component, PIN family"/>
    <property type="match status" value="1"/>
</dbReference>
<evidence type="ECO:0000259" key="1">
    <source>
        <dbReference type="SMART" id="SM00670"/>
    </source>
</evidence>
<proteinExistence type="predicted"/>
<comment type="caution">
    <text evidence="2">The sequence shown here is derived from an EMBL/GenBank/DDBJ whole genome shotgun (WGS) entry which is preliminary data.</text>
</comment>
<dbReference type="PANTHER" id="PTHR34610">
    <property type="entry name" value="SSL7007 PROTEIN"/>
    <property type="match status" value="1"/>
</dbReference>
<dbReference type="Pfam" id="PF13470">
    <property type="entry name" value="PIN_3"/>
    <property type="match status" value="1"/>
</dbReference>
<feature type="domain" description="PIN" evidence="1">
    <location>
        <begin position="4"/>
        <end position="115"/>
    </location>
</feature>
<evidence type="ECO:0000313" key="2">
    <source>
        <dbReference type="EMBL" id="MFA1611207.1"/>
    </source>
</evidence>
<dbReference type="Gene3D" id="3.40.50.1010">
    <property type="entry name" value="5'-nuclease"/>
    <property type="match status" value="1"/>
</dbReference>
<protein>
    <submittedName>
        <fullName evidence="2">Toxin-antitoxin system toxin component, PIN family</fullName>
    </submittedName>
</protein>
<dbReference type="InterPro" id="IPR002716">
    <property type="entry name" value="PIN_dom"/>
</dbReference>
<dbReference type="EMBL" id="JBGNYA010000001">
    <property type="protein sequence ID" value="MFA1611207.1"/>
    <property type="molecule type" value="Genomic_DNA"/>
</dbReference>
<organism evidence="2 3">
    <name type="scientific">Halobellus rubicundus</name>
    <dbReference type="NCBI Taxonomy" id="2996466"/>
    <lineage>
        <taxon>Archaea</taxon>
        <taxon>Methanobacteriati</taxon>
        <taxon>Methanobacteriota</taxon>
        <taxon>Stenosarchaea group</taxon>
        <taxon>Halobacteria</taxon>
        <taxon>Halobacteriales</taxon>
        <taxon>Haloferacaceae</taxon>
        <taxon>Halobellus</taxon>
    </lineage>
</organism>
<sequence length="135" mass="14618">MGTVGVVLDTNVLVSALGFGGPPLEALLRALEDDVRLLASESTLDELDRVMQYDRLPFTDADRHQYLSILRREASLVQPIEGVEVARDPDDDKFLGVAIAGDADYVVSGDGDLLDIRSYRGVEIVAPDAFVDTIA</sequence>
<dbReference type="InterPro" id="IPR029060">
    <property type="entry name" value="PIN-like_dom_sf"/>
</dbReference>
<accession>A0ABD5MBB0</accession>
<dbReference type="AlphaFoldDB" id="A0ABD5MBB0"/>
<gene>
    <name evidence="2" type="ORF">OS889_09340</name>
</gene>
<evidence type="ECO:0000313" key="3">
    <source>
        <dbReference type="Proteomes" id="UP001570511"/>
    </source>
</evidence>
<dbReference type="SUPFAM" id="SSF88723">
    <property type="entry name" value="PIN domain-like"/>
    <property type="match status" value="1"/>
</dbReference>
<reference evidence="2 3" key="1">
    <citation type="submission" date="2024-08" db="EMBL/GenBank/DDBJ databases">
        <title>Halobellus sp. MBLA0158 whole genome sequence.</title>
        <authorList>
            <person name="Hwang C.Y."/>
            <person name="Cho E.-S."/>
            <person name="Seo M.-J."/>
        </authorList>
    </citation>
    <scope>NUCLEOTIDE SEQUENCE [LARGE SCALE GENOMIC DNA]</scope>
    <source>
        <strain evidence="2 3">MBLA0158</strain>
    </source>
</reference>
<dbReference type="SMART" id="SM00670">
    <property type="entry name" value="PINc"/>
    <property type="match status" value="1"/>
</dbReference>
<dbReference type="InterPro" id="IPR002850">
    <property type="entry name" value="PIN_toxin-like"/>
</dbReference>
<name>A0ABD5MBB0_9EURY</name>